<dbReference type="OrthoDB" id="9962659at2"/>
<dbReference type="Proteomes" id="UP000316167">
    <property type="component" value="Unassembled WGS sequence"/>
</dbReference>
<accession>A0A562SCT0</accession>
<feature type="signal peptide" evidence="1">
    <location>
        <begin position="1"/>
        <end position="25"/>
    </location>
</feature>
<protein>
    <submittedName>
        <fullName evidence="2">Uncharacterized protein</fullName>
    </submittedName>
</protein>
<organism evidence="2 3">
    <name type="scientific">Lacibacter cauensis</name>
    <dbReference type="NCBI Taxonomy" id="510947"/>
    <lineage>
        <taxon>Bacteria</taxon>
        <taxon>Pseudomonadati</taxon>
        <taxon>Bacteroidota</taxon>
        <taxon>Chitinophagia</taxon>
        <taxon>Chitinophagales</taxon>
        <taxon>Chitinophagaceae</taxon>
        <taxon>Lacibacter</taxon>
    </lineage>
</organism>
<name>A0A562SCT0_9BACT</name>
<sequence>MKKGILVILVLAAWFVLKTRQNATAFAHSNNSIDQKAMLFAKHIQQEFFSFTTVHLSNIKIKTNSCKQTIKTLPLQACREAQRINHETLLTINSL</sequence>
<reference evidence="2 3" key="1">
    <citation type="journal article" date="2015" name="Stand. Genomic Sci.">
        <title>Genomic Encyclopedia of Bacterial and Archaeal Type Strains, Phase III: the genomes of soil and plant-associated and newly described type strains.</title>
        <authorList>
            <person name="Whitman W.B."/>
            <person name="Woyke T."/>
            <person name="Klenk H.P."/>
            <person name="Zhou Y."/>
            <person name="Lilburn T.G."/>
            <person name="Beck B.J."/>
            <person name="De Vos P."/>
            <person name="Vandamme P."/>
            <person name="Eisen J.A."/>
            <person name="Garrity G."/>
            <person name="Hugenholtz P."/>
            <person name="Kyrpides N.C."/>
        </authorList>
    </citation>
    <scope>NUCLEOTIDE SEQUENCE [LARGE SCALE GENOMIC DNA]</scope>
    <source>
        <strain evidence="2 3">CGMCC 1.7271</strain>
    </source>
</reference>
<proteinExistence type="predicted"/>
<dbReference type="RefSeq" id="WP_144888528.1">
    <property type="nucleotide sequence ID" value="NZ_VLLE01000007.1"/>
</dbReference>
<evidence type="ECO:0000313" key="2">
    <source>
        <dbReference type="EMBL" id="TWI78380.1"/>
    </source>
</evidence>
<evidence type="ECO:0000256" key="1">
    <source>
        <dbReference type="SAM" id="SignalP"/>
    </source>
</evidence>
<feature type="chain" id="PRO_5022054632" evidence="1">
    <location>
        <begin position="26"/>
        <end position="95"/>
    </location>
</feature>
<comment type="caution">
    <text evidence="2">The sequence shown here is derived from an EMBL/GenBank/DDBJ whole genome shotgun (WGS) entry which is preliminary data.</text>
</comment>
<evidence type="ECO:0000313" key="3">
    <source>
        <dbReference type="Proteomes" id="UP000316167"/>
    </source>
</evidence>
<dbReference type="AlphaFoldDB" id="A0A562SCT0"/>
<keyword evidence="1" id="KW-0732">Signal</keyword>
<dbReference type="EMBL" id="VLLE01000007">
    <property type="protein sequence ID" value="TWI78380.1"/>
    <property type="molecule type" value="Genomic_DNA"/>
</dbReference>
<keyword evidence="3" id="KW-1185">Reference proteome</keyword>
<gene>
    <name evidence="2" type="ORF">IQ13_4065</name>
</gene>